<protein>
    <submittedName>
        <fullName evidence="2">Uncharacterized protein</fullName>
    </submittedName>
</protein>
<evidence type="ECO:0000256" key="1">
    <source>
        <dbReference type="SAM" id="MobiDB-lite"/>
    </source>
</evidence>
<organism evidence="2 3">
    <name type="scientific">Protopolystoma xenopodis</name>
    <dbReference type="NCBI Taxonomy" id="117903"/>
    <lineage>
        <taxon>Eukaryota</taxon>
        <taxon>Metazoa</taxon>
        <taxon>Spiralia</taxon>
        <taxon>Lophotrochozoa</taxon>
        <taxon>Platyhelminthes</taxon>
        <taxon>Monogenea</taxon>
        <taxon>Polyopisthocotylea</taxon>
        <taxon>Polystomatidea</taxon>
        <taxon>Polystomatidae</taxon>
        <taxon>Protopolystoma</taxon>
    </lineage>
</organism>
<feature type="region of interest" description="Disordered" evidence="1">
    <location>
        <begin position="167"/>
        <end position="225"/>
    </location>
</feature>
<feature type="non-terminal residue" evidence="2">
    <location>
        <position position="1"/>
    </location>
</feature>
<proteinExistence type="predicted"/>
<keyword evidence="3" id="KW-1185">Reference proteome</keyword>
<reference evidence="2" key="1">
    <citation type="submission" date="2018-11" db="EMBL/GenBank/DDBJ databases">
        <authorList>
            <consortium name="Pathogen Informatics"/>
        </authorList>
    </citation>
    <scope>NUCLEOTIDE SEQUENCE</scope>
</reference>
<feature type="non-terminal residue" evidence="2">
    <location>
        <position position="225"/>
    </location>
</feature>
<dbReference type="AlphaFoldDB" id="A0A448X9H3"/>
<name>A0A448X9H3_9PLAT</name>
<evidence type="ECO:0000313" key="2">
    <source>
        <dbReference type="EMBL" id="VEL31510.1"/>
    </source>
</evidence>
<accession>A0A448X9H3</accession>
<feature type="compositionally biased region" description="Polar residues" evidence="1">
    <location>
        <begin position="212"/>
        <end position="225"/>
    </location>
</feature>
<comment type="caution">
    <text evidence="2">The sequence shown here is derived from an EMBL/GenBank/DDBJ whole genome shotgun (WGS) entry which is preliminary data.</text>
</comment>
<sequence>SICLWLQRTSAISSIPSSTPTIQPASGSGLSRHSLKDLETSFQTTKNCYPADPDLDAPEMVISGSPMSPSAHGDDDTDDLLDSQDNYRLVVVSNDTGVGDTVKMTAITSSKASSPLASCEDGSCSSLGDLTLEANAALLRLEYSTPGDAKGRLSELSADLVARNAIPQLPHHNQKGLASLRLPSTDRDTKPTRSVRRHSICPTAKPRLLPTQVPQEAQGSISAES</sequence>
<evidence type="ECO:0000313" key="3">
    <source>
        <dbReference type="Proteomes" id="UP000784294"/>
    </source>
</evidence>
<gene>
    <name evidence="2" type="ORF">PXEA_LOCUS24950</name>
</gene>
<dbReference type="EMBL" id="CAAALY010123215">
    <property type="protein sequence ID" value="VEL31510.1"/>
    <property type="molecule type" value="Genomic_DNA"/>
</dbReference>
<dbReference type="Proteomes" id="UP000784294">
    <property type="component" value="Unassembled WGS sequence"/>
</dbReference>